<evidence type="ECO:0000259" key="3">
    <source>
        <dbReference type="Pfam" id="PF02517"/>
    </source>
</evidence>
<feature type="transmembrane region" description="Helical" evidence="2">
    <location>
        <begin position="232"/>
        <end position="251"/>
    </location>
</feature>
<keyword evidence="5" id="KW-1185">Reference proteome</keyword>
<feature type="transmembrane region" description="Helical" evidence="2">
    <location>
        <begin position="48"/>
        <end position="71"/>
    </location>
</feature>
<feature type="transmembrane region" description="Helical" evidence="2">
    <location>
        <begin position="83"/>
        <end position="103"/>
    </location>
</feature>
<dbReference type="InterPro" id="IPR003675">
    <property type="entry name" value="Rce1/LyrA-like_dom"/>
</dbReference>
<dbReference type="RefSeq" id="WP_256308923.1">
    <property type="nucleotide sequence ID" value="NZ_JANHAW010000003.1"/>
</dbReference>
<sequence length="341" mass="36397">MSKPDVPRDADSPSNQQSVATRGTDRRRQFTRTLLAPLWNRTEHRPRALWRILGAFVLVAVGSQVLPPVLFGNRDLPPSVLGAAQNAFTVIIVLLVAVVWAWNVDRRRLTDYGLDVGPEWIRDAAAGAVIAFLVWGMALGVHLSVGWAHISAVLSPGVAANALPVSQALIAFSVQFLLVGIWEELLFRGIVLTNAAEGLQLRWLSERGAVLAGLGTSSLLFGVVHVDQAASLPALAFWVLMGVVLGSAYVVTDSLAVPIGLHSATNLAFNNVYGLSNVRPETAEIAATVLRPEFTGPARFVAVSGLVNVGAVVLIAVLSIGYVTVQRRGLRMRLSPADSVS</sequence>
<dbReference type="EC" id="3.4.-.-" evidence="4"/>
<proteinExistence type="predicted"/>
<protein>
    <submittedName>
        <fullName evidence="4">CPBP family intramembrane glutamic endopeptidase</fullName>
        <ecNumber evidence="4">3.4.-.-</ecNumber>
    </submittedName>
</protein>
<feature type="transmembrane region" description="Helical" evidence="2">
    <location>
        <begin position="168"/>
        <end position="187"/>
    </location>
</feature>
<evidence type="ECO:0000256" key="2">
    <source>
        <dbReference type="SAM" id="Phobius"/>
    </source>
</evidence>
<evidence type="ECO:0000313" key="5">
    <source>
        <dbReference type="Proteomes" id="UP001597092"/>
    </source>
</evidence>
<keyword evidence="4" id="KW-0378">Hydrolase</keyword>
<dbReference type="Proteomes" id="UP001597092">
    <property type="component" value="Unassembled WGS sequence"/>
</dbReference>
<dbReference type="PANTHER" id="PTHR39430:SF1">
    <property type="entry name" value="PROTEASE"/>
    <property type="match status" value="1"/>
</dbReference>
<feature type="transmembrane region" description="Helical" evidence="2">
    <location>
        <begin position="300"/>
        <end position="325"/>
    </location>
</feature>
<keyword evidence="2" id="KW-1133">Transmembrane helix</keyword>
<comment type="caution">
    <text evidence="4">The sequence shown here is derived from an EMBL/GenBank/DDBJ whole genome shotgun (WGS) entry which is preliminary data.</text>
</comment>
<gene>
    <name evidence="4" type="ORF">ACFSAS_11780</name>
</gene>
<feature type="domain" description="CAAX prenyl protease 2/Lysostaphin resistance protein A-like" evidence="3">
    <location>
        <begin position="168"/>
        <end position="267"/>
    </location>
</feature>
<keyword evidence="2" id="KW-0812">Transmembrane</keyword>
<dbReference type="PANTHER" id="PTHR39430">
    <property type="entry name" value="MEMBRANE-ASSOCIATED PROTEASE-RELATED"/>
    <property type="match status" value="1"/>
</dbReference>
<name>A0ABD6DZN9_9EURY</name>
<feature type="compositionally biased region" description="Polar residues" evidence="1">
    <location>
        <begin position="12"/>
        <end position="21"/>
    </location>
</feature>
<accession>A0ABD6DZN9</accession>
<dbReference type="AlphaFoldDB" id="A0ABD6DZN9"/>
<dbReference type="GO" id="GO:0004175">
    <property type="term" value="F:endopeptidase activity"/>
    <property type="evidence" value="ECO:0007669"/>
    <property type="project" value="UniProtKB-ARBA"/>
</dbReference>
<dbReference type="EMBL" id="JBHUDP010000003">
    <property type="protein sequence ID" value="MFD1686293.1"/>
    <property type="molecule type" value="Genomic_DNA"/>
</dbReference>
<feature type="region of interest" description="Disordered" evidence="1">
    <location>
        <begin position="1"/>
        <end position="26"/>
    </location>
</feature>
<evidence type="ECO:0000256" key="1">
    <source>
        <dbReference type="SAM" id="MobiDB-lite"/>
    </source>
</evidence>
<feature type="transmembrane region" description="Helical" evidence="2">
    <location>
        <begin position="124"/>
        <end position="148"/>
    </location>
</feature>
<reference evidence="4 5" key="1">
    <citation type="journal article" date="2019" name="Int. J. Syst. Evol. Microbiol.">
        <title>The Global Catalogue of Microorganisms (GCM) 10K type strain sequencing project: providing services to taxonomists for standard genome sequencing and annotation.</title>
        <authorList>
            <consortium name="The Broad Institute Genomics Platform"/>
            <consortium name="The Broad Institute Genome Sequencing Center for Infectious Disease"/>
            <person name="Wu L."/>
            <person name="Ma J."/>
        </authorList>
    </citation>
    <scope>NUCLEOTIDE SEQUENCE [LARGE SCALE GENOMIC DNA]</scope>
    <source>
        <strain evidence="4 5">CGMCC 1.10387</strain>
    </source>
</reference>
<feature type="compositionally biased region" description="Basic and acidic residues" evidence="1">
    <location>
        <begin position="1"/>
        <end position="11"/>
    </location>
</feature>
<dbReference type="Pfam" id="PF02517">
    <property type="entry name" value="Rce1-like"/>
    <property type="match status" value="1"/>
</dbReference>
<organism evidence="4 5">
    <name type="scientific">Halobellus litoreus</name>
    <dbReference type="NCBI Taxonomy" id="755310"/>
    <lineage>
        <taxon>Archaea</taxon>
        <taxon>Methanobacteriati</taxon>
        <taxon>Methanobacteriota</taxon>
        <taxon>Stenosarchaea group</taxon>
        <taxon>Halobacteria</taxon>
        <taxon>Halobacteriales</taxon>
        <taxon>Haloferacaceae</taxon>
        <taxon>Halobellus</taxon>
    </lineage>
</organism>
<evidence type="ECO:0000313" key="4">
    <source>
        <dbReference type="EMBL" id="MFD1686293.1"/>
    </source>
</evidence>
<dbReference type="GO" id="GO:0080120">
    <property type="term" value="P:CAAX-box protein maturation"/>
    <property type="evidence" value="ECO:0007669"/>
    <property type="project" value="UniProtKB-ARBA"/>
</dbReference>
<keyword evidence="2" id="KW-0472">Membrane</keyword>